<dbReference type="Proteomes" id="UP000438914">
    <property type="component" value="Unassembled WGS sequence"/>
</dbReference>
<keyword evidence="1" id="KW-0645">Protease</keyword>
<keyword evidence="1" id="KW-0378">Hydrolase</keyword>
<proteinExistence type="predicted"/>
<evidence type="ECO:0000313" key="2">
    <source>
        <dbReference type="Proteomes" id="UP000438914"/>
    </source>
</evidence>
<dbReference type="GO" id="GO:0004180">
    <property type="term" value="F:carboxypeptidase activity"/>
    <property type="evidence" value="ECO:0007669"/>
    <property type="project" value="UniProtKB-KW"/>
</dbReference>
<sequence>MKLYSNIIHTWRDVKGWSRHFTPLSLGEGRGGEAVWGKALLSLFLLLFFSLATHAQIRGVVIDAEKGDTILYPSATYRGHHIAVSGNAMGEYTIERHNGWQLTFTAVGYKPKTITINASTPEVLNVKLKPDTRQLAEVVVKSKRAHYSRKNNPAVELMKRVIAAKKRTNLENHDYLSYTKYQKLTMAINDITPADIDSGFIGKHKWLLDQVETSPYNGKLILPLTVDETVTQHLFRKDPKNEKDIVMGQSSSGVNQLIQTGDIMTVAMKDVFTDVDIYDDQVRLLQYPFTSPIGKDAIAFYRFYIEDTVYVDHDLCYHLQFIPNNQQDFGFRGELYILADSSLHVKRCNLTIPKRSDVNFVENLQIQQEYRKLPNGEWALSVDDMIVEMKVAKFLSKVLITRTTRLSDYDFQPLAKQLFKGKAKIKREADSQMRDEAFWNKYRTVELTKSESSMSAFVHRIEQIKGFKYIIFGAKAFIENFVETGDENHPSKFDFGPVNTLITKNFIDGYRARVSGQTTANLNKHWFFQGYYAHGFHSKKNYYDAMLTYSLNKKDYLPREFPKRTISFESTYDIMSPSDKFMQTDKDNVFTAFKWAKVDKMMFYNRQQLKFEYEQEWGLKTTFGLKTEENEAAGALFFNPLNSGFSYTAPKNTPVGDLIHNGKIRTTELSLQFQLAPGRTYINTKQRRLPINLDAPVFTLGHTMGLKNVLGGDYKYNFTEAGIYKRFWMNSWGKIDINVKAGAQWNRVPYPLLIMPAANLSYIIEDETFNLINNMEFLNDRYASLDASWDLNGKIFNRIPLLKKLKWREYIGVKALWGKLTDKNNPYLEQNANSSVLMQFPEGCYVMDPHKPYVELIAGVHNIFKLLHVEYVHRCNYNELPTAHKNGIRLMMRLTF</sequence>
<dbReference type="Pfam" id="PF18939">
    <property type="entry name" value="DUF5686"/>
    <property type="match status" value="1"/>
</dbReference>
<dbReference type="SUPFAM" id="SSF49464">
    <property type="entry name" value="Carboxypeptidase regulatory domain-like"/>
    <property type="match status" value="1"/>
</dbReference>
<dbReference type="EMBL" id="VUNG01000016">
    <property type="protein sequence ID" value="MST84525.1"/>
    <property type="molecule type" value="Genomic_DNA"/>
</dbReference>
<organism evidence="1 2">
    <name type="scientific">Hallella mizrahii</name>
    <dbReference type="NCBI Taxonomy" id="2606637"/>
    <lineage>
        <taxon>Bacteria</taxon>
        <taxon>Pseudomonadati</taxon>
        <taxon>Bacteroidota</taxon>
        <taxon>Bacteroidia</taxon>
        <taxon>Bacteroidales</taxon>
        <taxon>Prevotellaceae</taxon>
        <taxon>Hallella</taxon>
    </lineage>
</organism>
<keyword evidence="2" id="KW-1185">Reference proteome</keyword>
<reference evidence="1 2" key="1">
    <citation type="submission" date="2019-08" db="EMBL/GenBank/DDBJ databases">
        <title>In-depth cultivation of the pig gut microbiome towards novel bacterial diversity and tailored functional studies.</title>
        <authorList>
            <person name="Wylensek D."/>
            <person name="Hitch T.C.A."/>
            <person name="Clavel T."/>
        </authorList>
    </citation>
    <scope>NUCLEOTIDE SEQUENCE [LARGE SCALE GENOMIC DNA]</scope>
    <source>
        <strain evidence="1 2">LKV-178-WT-2A</strain>
    </source>
</reference>
<dbReference type="InterPro" id="IPR008969">
    <property type="entry name" value="CarboxyPept-like_regulatory"/>
</dbReference>
<comment type="caution">
    <text evidence="1">The sequence shown here is derived from an EMBL/GenBank/DDBJ whole genome shotgun (WGS) entry which is preliminary data.</text>
</comment>
<protein>
    <submittedName>
        <fullName evidence="1">Carboxypeptidase-like regulatory domain-containing protein</fullName>
    </submittedName>
</protein>
<keyword evidence="1" id="KW-0121">Carboxypeptidase</keyword>
<gene>
    <name evidence="1" type="ORF">FYJ73_07550</name>
</gene>
<dbReference type="Pfam" id="PF13715">
    <property type="entry name" value="CarbopepD_reg_2"/>
    <property type="match status" value="1"/>
</dbReference>
<dbReference type="AlphaFoldDB" id="A0A7K0KGD6"/>
<dbReference type="InterPro" id="IPR043741">
    <property type="entry name" value="DUF5686"/>
</dbReference>
<accession>A0A7K0KGD6</accession>
<dbReference type="RefSeq" id="WP_154534112.1">
    <property type="nucleotide sequence ID" value="NZ_VUNG01000016.1"/>
</dbReference>
<evidence type="ECO:0000313" key="1">
    <source>
        <dbReference type="EMBL" id="MST84525.1"/>
    </source>
</evidence>
<name>A0A7K0KGD6_9BACT</name>